<keyword evidence="1" id="KW-0378">Hydrolase</keyword>
<feature type="compositionally biased region" description="Low complexity" evidence="2">
    <location>
        <begin position="44"/>
        <end position="73"/>
    </location>
</feature>
<evidence type="ECO:0000256" key="2">
    <source>
        <dbReference type="SAM" id="MobiDB-lite"/>
    </source>
</evidence>
<dbReference type="Gene3D" id="2.40.260.10">
    <property type="entry name" value="Sortase"/>
    <property type="match status" value="1"/>
</dbReference>
<dbReference type="PROSITE" id="PS51257">
    <property type="entry name" value="PROKAR_LIPOPROTEIN"/>
    <property type="match status" value="1"/>
</dbReference>
<accession>A0A6I6DSJ0</accession>
<keyword evidence="5" id="KW-1185">Reference proteome</keyword>
<evidence type="ECO:0000313" key="5">
    <source>
        <dbReference type="Proteomes" id="UP000422989"/>
    </source>
</evidence>
<feature type="chain" id="PRO_5038470900" evidence="3">
    <location>
        <begin position="35"/>
        <end position="245"/>
    </location>
</feature>
<dbReference type="AlphaFoldDB" id="A0A6I6DSJ0"/>
<keyword evidence="3" id="KW-0732">Signal</keyword>
<feature type="region of interest" description="Disordered" evidence="2">
    <location>
        <begin position="33"/>
        <end position="92"/>
    </location>
</feature>
<evidence type="ECO:0000313" key="4">
    <source>
        <dbReference type="EMBL" id="QGU27925.1"/>
    </source>
</evidence>
<proteinExistence type="predicted"/>
<dbReference type="Proteomes" id="UP000422989">
    <property type="component" value="Chromosome"/>
</dbReference>
<dbReference type="KEGG" id="moj:D7D94_09810"/>
<dbReference type="GO" id="GO:0016787">
    <property type="term" value="F:hydrolase activity"/>
    <property type="evidence" value="ECO:0007669"/>
    <property type="project" value="UniProtKB-KW"/>
</dbReference>
<organism evidence="4 5">
    <name type="scientific">Microbacterium oryzae</name>
    <dbReference type="NCBI Taxonomy" id="743009"/>
    <lineage>
        <taxon>Bacteria</taxon>
        <taxon>Bacillati</taxon>
        <taxon>Actinomycetota</taxon>
        <taxon>Actinomycetes</taxon>
        <taxon>Micrococcales</taxon>
        <taxon>Microbacteriaceae</taxon>
        <taxon>Microbacterium</taxon>
    </lineage>
</organism>
<dbReference type="Pfam" id="PF04203">
    <property type="entry name" value="Sortase"/>
    <property type="match status" value="1"/>
</dbReference>
<dbReference type="InterPro" id="IPR042001">
    <property type="entry name" value="Sortase_F"/>
</dbReference>
<dbReference type="EMBL" id="CP032550">
    <property type="protein sequence ID" value="QGU27925.1"/>
    <property type="molecule type" value="Genomic_DNA"/>
</dbReference>
<dbReference type="SUPFAM" id="SSF63817">
    <property type="entry name" value="Sortase"/>
    <property type="match status" value="1"/>
</dbReference>
<evidence type="ECO:0000256" key="1">
    <source>
        <dbReference type="ARBA" id="ARBA00022801"/>
    </source>
</evidence>
<dbReference type="InterPro" id="IPR005754">
    <property type="entry name" value="Sortase"/>
</dbReference>
<dbReference type="InterPro" id="IPR023365">
    <property type="entry name" value="Sortase_dom-sf"/>
</dbReference>
<gene>
    <name evidence="4" type="ORF">D7D94_09810</name>
</gene>
<name>A0A6I6DSJ0_9MICO</name>
<feature type="signal peptide" evidence="3">
    <location>
        <begin position="1"/>
        <end position="34"/>
    </location>
</feature>
<protein>
    <submittedName>
        <fullName evidence="4">Class F sortase</fullName>
    </submittedName>
</protein>
<evidence type="ECO:0000256" key="3">
    <source>
        <dbReference type="SAM" id="SignalP"/>
    </source>
</evidence>
<dbReference type="CDD" id="cd05829">
    <property type="entry name" value="Sortase_F"/>
    <property type="match status" value="1"/>
</dbReference>
<dbReference type="RefSeq" id="WP_156242431.1">
    <property type="nucleotide sequence ID" value="NZ_BAAAZL010000004.1"/>
</dbReference>
<dbReference type="OrthoDB" id="525039at2"/>
<feature type="compositionally biased region" description="Pro residues" evidence="2">
    <location>
        <begin position="74"/>
        <end position="86"/>
    </location>
</feature>
<reference evidence="4 5" key="1">
    <citation type="submission" date="2018-09" db="EMBL/GenBank/DDBJ databases">
        <title>Whole genome sequencing of Microbacterium oryzae strain MB-10T.</title>
        <authorList>
            <person name="Das S.K."/>
        </authorList>
    </citation>
    <scope>NUCLEOTIDE SEQUENCE [LARGE SCALE GENOMIC DNA]</scope>
    <source>
        <strain evidence="4 5">MB-10</strain>
    </source>
</reference>
<sequence length="245" mass="25271">MSRGTPRARGRRRLTAALTVALAACLAACSQTEAGEDSPPAPEATPASSSPASFPAATAPDAATAIPTATPTVVPTPAPTPRPTVPVRPGTLPEARQVVPPVRLALPSLDVDMSVIDVGVAETGQMELPDDPAVAGWYRYGADAQGAEGRILIAAHVDEVGYPIGPLARLRDVREGETVSIAMADGAARDFEIQSLTYYEKTALPADELFARSGPAALVIITCGGPFDSATGHYRDNVVAVAVPR</sequence>